<sequence length="195" mass="21009">MLGCDYWLVRSHPCPQTSAEDVATVAGEHVSWLLELEWDGVVVMSGPLVEGPGVRPGSGVAVLCAAEADEAGRIAEQDPFVRPGLRTFELYRWRVNEGSIAVTVELRPVRSTGADERWMHMSTVGVIGLGRMGLPIAVNLVERGFPVVGYRRHPTPEVTEAGVQLAGSRRTQRRGPACSCRSCPASPRCGRSCSG</sequence>
<evidence type="ECO:0000313" key="4">
    <source>
        <dbReference type="EMBL" id="SHL11056.1"/>
    </source>
</evidence>
<evidence type="ECO:0000259" key="2">
    <source>
        <dbReference type="Pfam" id="PF03446"/>
    </source>
</evidence>
<dbReference type="GO" id="GO:0050661">
    <property type="term" value="F:NADP binding"/>
    <property type="evidence" value="ECO:0007669"/>
    <property type="project" value="InterPro"/>
</dbReference>
<feature type="domain" description="6-phosphogluconate dehydrogenase NADP-binding" evidence="2">
    <location>
        <begin position="123"/>
        <end position="165"/>
    </location>
</feature>
<dbReference type="InterPro" id="IPR005545">
    <property type="entry name" value="YCII"/>
</dbReference>
<organism evidence="4 5">
    <name type="scientific">Pseudonocardia thermophila</name>
    <dbReference type="NCBI Taxonomy" id="1848"/>
    <lineage>
        <taxon>Bacteria</taxon>
        <taxon>Bacillati</taxon>
        <taxon>Actinomycetota</taxon>
        <taxon>Actinomycetes</taxon>
        <taxon>Pseudonocardiales</taxon>
        <taxon>Pseudonocardiaceae</taxon>
        <taxon>Pseudonocardia</taxon>
    </lineage>
</organism>
<dbReference type="OrthoDB" id="5523400at2"/>
<evidence type="ECO:0000256" key="1">
    <source>
        <dbReference type="ARBA" id="ARBA00007689"/>
    </source>
</evidence>
<dbReference type="SUPFAM" id="SSF54909">
    <property type="entry name" value="Dimeric alpha+beta barrel"/>
    <property type="match status" value="1"/>
</dbReference>
<dbReference type="SUPFAM" id="SSF51735">
    <property type="entry name" value="NAD(P)-binding Rossmann-fold domains"/>
    <property type="match status" value="1"/>
</dbReference>
<dbReference type="Gene3D" id="3.40.50.720">
    <property type="entry name" value="NAD(P)-binding Rossmann-like Domain"/>
    <property type="match status" value="1"/>
</dbReference>
<dbReference type="Gene3D" id="3.30.70.1060">
    <property type="entry name" value="Dimeric alpha+beta barrel"/>
    <property type="match status" value="1"/>
</dbReference>
<dbReference type="InterPro" id="IPR036291">
    <property type="entry name" value="NAD(P)-bd_dom_sf"/>
</dbReference>
<dbReference type="AlphaFoldDB" id="A0A1M6XYT1"/>
<dbReference type="EMBL" id="FRAP01000018">
    <property type="protein sequence ID" value="SHL11056.1"/>
    <property type="molecule type" value="Genomic_DNA"/>
</dbReference>
<accession>A0A1M6XYT1</accession>
<dbReference type="InterPro" id="IPR006115">
    <property type="entry name" value="6PGDH_NADP-bd"/>
</dbReference>
<dbReference type="STRING" id="1848.SAMN05443637_11883"/>
<dbReference type="Proteomes" id="UP000184363">
    <property type="component" value="Unassembled WGS sequence"/>
</dbReference>
<evidence type="ECO:0000259" key="3">
    <source>
        <dbReference type="Pfam" id="PF03795"/>
    </source>
</evidence>
<gene>
    <name evidence="4" type="ORF">SAMN05443637_11883</name>
</gene>
<dbReference type="RefSeq" id="WP_073459046.1">
    <property type="nucleotide sequence ID" value="NZ_FRAP01000018.1"/>
</dbReference>
<protein>
    <submittedName>
        <fullName evidence="4">NAD binding domain of 6-phosphogluconate dehydrogenase</fullName>
    </submittedName>
</protein>
<dbReference type="Pfam" id="PF03795">
    <property type="entry name" value="YCII"/>
    <property type="match status" value="1"/>
</dbReference>
<evidence type="ECO:0000313" key="5">
    <source>
        <dbReference type="Proteomes" id="UP000184363"/>
    </source>
</evidence>
<dbReference type="InterPro" id="IPR011008">
    <property type="entry name" value="Dimeric_a/b-barrel"/>
</dbReference>
<dbReference type="Pfam" id="PF03446">
    <property type="entry name" value="NAD_binding_2"/>
    <property type="match status" value="1"/>
</dbReference>
<proteinExistence type="inferred from homology"/>
<reference evidence="4 5" key="1">
    <citation type="submission" date="2016-11" db="EMBL/GenBank/DDBJ databases">
        <authorList>
            <person name="Jaros S."/>
            <person name="Januszkiewicz K."/>
            <person name="Wedrychowicz H."/>
        </authorList>
    </citation>
    <scope>NUCLEOTIDE SEQUENCE [LARGE SCALE GENOMIC DNA]</scope>
    <source>
        <strain evidence="4 5">DSM 43832</strain>
    </source>
</reference>
<name>A0A1M6XYT1_PSETH</name>
<feature type="domain" description="YCII-related" evidence="3">
    <location>
        <begin position="11"/>
        <end position="93"/>
    </location>
</feature>
<keyword evidence="5" id="KW-1185">Reference proteome</keyword>
<comment type="similarity">
    <text evidence="1">Belongs to the YciI family.</text>
</comment>